<name>A0A1M5DZ35_9BACT</name>
<feature type="chain" id="PRO_5012138159" evidence="1">
    <location>
        <begin position="29"/>
        <end position="125"/>
    </location>
</feature>
<proteinExistence type="predicted"/>
<organism evidence="2 3">
    <name type="scientific">Cnuella takakiae</name>
    <dbReference type="NCBI Taxonomy" id="1302690"/>
    <lineage>
        <taxon>Bacteria</taxon>
        <taxon>Pseudomonadati</taxon>
        <taxon>Bacteroidota</taxon>
        <taxon>Chitinophagia</taxon>
        <taxon>Chitinophagales</taxon>
        <taxon>Chitinophagaceae</taxon>
        <taxon>Cnuella</taxon>
    </lineage>
</organism>
<gene>
    <name evidence="2" type="ORF">SAMN05444008_111138</name>
</gene>
<reference evidence="2 3" key="1">
    <citation type="submission" date="2016-11" db="EMBL/GenBank/DDBJ databases">
        <authorList>
            <person name="Jaros S."/>
            <person name="Januszkiewicz K."/>
            <person name="Wedrychowicz H."/>
        </authorList>
    </citation>
    <scope>NUCLEOTIDE SEQUENCE [LARGE SCALE GENOMIC DNA]</scope>
    <source>
        <strain evidence="2 3">DSM 26897</strain>
    </source>
</reference>
<protein>
    <submittedName>
        <fullName evidence="2">Uncharacterized protein</fullName>
    </submittedName>
</protein>
<dbReference type="EMBL" id="FQUO01000011">
    <property type="protein sequence ID" value="SHF72200.1"/>
    <property type="molecule type" value="Genomic_DNA"/>
</dbReference>
<accession>A0A1M5DZ35</accession>
<dbReference type="AlphaFoldDB" id="A0A1M5DZ35"/>
<evidence type="ECO:0000256" key="1">
    <source>
        <dbReference type="SAM" id="SignalP"/>
    </source>
</evidence>
<feature type="signal peptide" evidence="1">
    <location>
        <begin position="1"/>
        <end position="28"/>
    </location>
</feature>
<evidence type="ECO:0000313" key="3">
    <source>
        <dbReference type="Proteomes" id="UP000184368"/>
    </source>
</evidence>
<keyword evidence="1" id="KW-0732">Signal</keyword>
<sequence length="125" mass="13918">MWVQPCSFSCKRFLILLFLCCGLVPAFAGHIAGGELSYSFGGITNGSYQYAVTLKLYRLCNADKAFNNSVVVAIFNKSDNSRVSNHTVARTKTETISLTNPNPCITNPPAVCYQVAYYRNWVTRF</sequence>
<dbReference type="Proteomes" id="UP000184368">
    <property type="component" value="Unassembled WGS sequence"/>
</dbReference>
<keyword evidence="3" id="KW-1185">Reference proteome</keyword>
<dbReference type="STRING" id="1302690.BUE76_19530"/>
<evidence type="ECO:0000313" key="2">
    <source>
        <dbReference type="EMBL" id="SHF72200.1"/>
    </source>
</evidence>